<name>A0A644ZAB3_9ZZZZ</name>
<dbReference type="Pfam" id="PF13181">
    <property type="entry name" value="TPR_8"/>
    <property type="match status" value="1"/>
</dbReference>
<gene>
    <name evidence="4" type="ORF">SDC9_82236</name>
</gene>
<dbReference type="SMART" id="SM00028">
    <property type="entry name" value="TPR"/>
    <property type="match status" value="4"/>
</dbReference>
<dbReference type="InterPro" id="IPR051685">
    <property type="entry name" value="Ycf3/AcsC/BcsC/TPR_MFPF"/>
</dbReference>
<organism evidence="4">
    <name type="scientific">bioreactor metagenome</name>
    <dbReference type="NCBI Taxonomy" id="1076179"/>
    <lineage>
        <taxon>unclassified sequences</taxon>
        <taxon>metagenomes</taxon>
        <taxon>ecological metagenomes</taxon>
    </lineage>
</organism>
<evidence type="ECO:0000313" key="4">
    <source>
        <dbReference type="EMBL" id="MPM35643.1"/>
    </source>
</evidence>
<comment type="caution">
    <text evidence="4">The sequence shown here is derived from an EMBL/GenBank/DDBJ whole genome shotgun (WGS) entry which is preliminary data.</text>
</comment>
<keyword evidence="3" id="KW-1133">Transmembrane helix</keyword>
<protein>
    <recommendedName>
        <fullName evidence="5">Beta-barrel assembly-enhancing protease</fullName>
    </recommendedName>
</protein>
<proteinExistence type="predicted"/>
<keyword evidence="2" id="KW-0802">TPR repeat</keyword>
<dbReference type="EMBL" id="VSSQ01007348">
    <property type="protein sequence ID" value="MPM35643.1"/>
    <property type="molecule type" value="Genomic_DNA"/>
</dbReference>
<keyword evidence="1" id="KW-0677">Repeat</keyword>
<evidence type="ECO:0000256" key="2">
    <source>
        <dbReference type="ARBA" id="ARBA00022803"/>
    </source>
</evidence>
<dbReference type="Pfam" id="PF14559">
    <property type="entry name" value="TPR_19"/>
    <property type="match status" value="1"/>
</dbReference>
<dbReference type="SUPFAM" id="SSF48452">
    <property type="entry name" value="TPR-like"/>
    <property type="match status" value="1"/>
</dbReference>
<sequence>MYRYDYRPKRANSRLTQKSQNFGKIKEIFAEKFQRISRIVKKIPKKTWKIFAYNFLALLVIFSVWILFRQQTPGPENHNPAKVEYERKLPTLKKTAESKPNDYQANTDYAYALYVTGNDSDAIEAYKKVSNFDAVDARSLNNLGNLYRKEASFVPAIAAYQRSIELDPAQLNAYVNLAHMYIYDLKQQEEGFAVFNQALQTHPDNLDILIMVAKTYQQLGQDSVALGYYERVLQLDPNNQTAQQSLAVLKK</sequence>
<reference evidence="4" key="1">
    <citation type="submission" date="2019-08" db="EMBL/GenBank/DDBJ databases">
        <authorList>
            <person name="Kucharzyk K."/>
            <person name="Murdoch R.W."/>
            <person name="Higgins S."/>
            <person name="Loffler F."/>
        </authorList>
    </citation>
    <scope>NUCLEOTIDE SEQUENCE</scope>
</reference>
<dbReference type="InterPro" id="IPR019734">
    <property type="entry name" value="TPR_rpt"/>
</dbReference>
<dbReference type="AlphaFoldDB" id="A0A644ZAB3"/>
<evidence type="ECO:0000256" key="3">
    <source>
        <dbReference type="SAM" id="Phobius"/>
    </source>
</evidence>
<dbReference type="InterPro" id="IPR011990">
    <property type="entry name" value="TPR-like_helical_dom_sf"/>
</dbReference>
<dbReference type="PROSITE" id="PS50005">
    <property type="entry name" value="TPR"/>
    <property type="match status" value="2"/>
</dbReference>
<feature type="transmembrane region" description="Helical" evidence="3">
    <location>
        <begin position="50"/>
        <end position="68"/>
    </location>
</feature>
<dbReference type="PANTHER" id="PTHR44943:SF8">
    <property type="entry name" value="TPR REPEAT-CONTAINING PROTEIN MJ0263"/>
    <property type="match status" value="1"/>
</dbReference>
<evidence type="ECO:0000256" key="1">
    <source>
        <dbReference type="ARBA" id="ARBA00022737"/>
    </source>
</evidence>
<dbReference type="PANTHER" id="PTHR44943">
    <property type="entry name" value="CELLULOSE SYNTHASE OPERON PROTEIN C"/>
    <property type="match status" value="1"/>
</dbReference>
<keyword evidence="3" id="KW-0472">Membrane</keyword>
<keyword evidence="3" id="KW-0812">Transmembrane</keyword>
<dbReference type="Gene3D" id="1.25.40.10">
    <property type="entry name" value="Tetratricopeptide repeat domain"/>
    <property type="match status" value="2"/>
</dbReference>
<accession>A0A644ZAB3</accession>
<evidence type="ECO:0008006" key="5">
    <source>
        <dbReference type="Google" id="ProtNLM"/>
    </source>
</evidence>